<feature type="domain" description="Letm1 RBD" evidence="2">
    <location>
        <begin position="36"/>
        <end position="197"/>
    </location>
</feature>
<name>A0A9W9W259_9EURO</name>
<evidence type="ECO:0000313" key="3">
    <source>
        <dbReference type="EMBL" id="KAJ5397197.1"/>
    </source>
</evidence>
<dbReference type="RefSeq" id="XP_056489249.1">
    <property type="nucleotide sequence ID" value="XM_056629947.1"/>
</dbReference>
<sequence length="197" mass="21491">MIPFTLILIICGEFTPLIVPIFGSAITPATCRVPSQITKERETGSKRKYLALTAHANAQAAQQVGTMPATVQIGSEQEMALLATRFANAEFARDADASAVLAASAVFGIVKSHQPRFGGLLMGAVYRPRLRKYLRYLEIDDGMIRDGGGVRGLSVEEVRFALEERGLGDVGSILRKGRKVEDVERKALEMWLDARKG</sequence>
<dbReference type="AlphaFoldDB" id="A0A9W9W259"/>
<gene>
    <name evidence="3" type="ORF">N7509_005310</name>
</gene>
<protein>
    <recommendedName>
        <fullName evidence="2">Letm1 RBD domain-containing protein</fullName>
    </recommendedName>
</protein>
<keyword evidence="4" id="KW-1185">Reference proteome</keyword>
<accession>A0A9W9W259</accession>
<dbReference type="GO" id="GO:0043022">
    <property type="term" value="F:ribosome binding"/>
    <property type="evidence" value="ECO:0007669"/>
    <property type="project" value="InterPro"/>
</dbReference>
<proteinExistence type="predicted"/>
<dbReference type="InterPro" id="IPR033122">
    <property type="entry name" value="LETM1-like_RBD"/>
</dbReference>
<dbReference type="PROSITE" id="PS51758">
    <property type="entry name" value="LETM1_RBD"/>
    <property type="match status" value="1"/>
</dbReference>
<reference evidence="3" key="2">
    <citation type="journal article" date="2023" name="IMA Fungus">
        <title>Comparative genomic study of the Penicillium genus elucidates a diverse pangenome and 15 lateral gene transfer events.</title>
        <authorList>
            <person name="Petersen C."/>
            <person name="Sorensen T."/>
            <person name="Nielsen M.R."/>
            <person name="Sondergaard T.E."/>
            <person name="Sorensen J.L."/>
            <person name="Fitzpatrick D.A."/>
            <person name="Frisvad J.C."/>
            <person name="Nielsen K.L."/>
        </authorList>
    </citation>
    <scope>NUCLEOTIDE SEQUENCE</scope>
    <source>
        <strain evidence="3">IBT 29677</strain>
    </source>
</reference>
<dbReference type="OrthoDB" id="73691at2759"/>
<comment type="caution">
    <text evidence="3">The sequence shown here is derived from an EMBL/GenBank/DDBJ whole genome shotgun (WGS) entry which is preliminary data.</text>
</comment>
<evidence type="ECO:0000313" key="4">
    <source>
        <dbReference type="Proteomes" id="UP001147747"/>
    </source>
</evidence>
<dbReference type="EMBL" id="JAPZBU010000006">
    <property type="protein sequence ID" value="KAJ5397197.1"/>
    <property type="molecule type" value="Genomic_DNA"/>
</dbReference>
<reference evidence="3" key="1">
    <citation type="submission" date="2022-12" db="EMBL/GenBank/DDBJ databases">
        <authorList>
            <person name="Petersen C."/>
        </authorList>
    </citation>
    <scope>NUCLEOTIDE SEQUENCE</scope>
    <source>
        <strain evidence="3">IBT 29677</strain>
    </source>
</reference>
<dbReference type="Proteomes" id="UP001147747">
    <property type="component" value="Unassembled WGS sequence"/>
</dbReference>
<evidence type="ECO:0000259" key="2">
    <source>
        <dbReference type="PROSITE" id="PS51758"/>
    </source>
</evidence>
<keyword evidence="1" id="KW-0496">Mitochondrion</keyword>
<dbReference type="GeneID" id="81368927"/>
<organism evidence="3 4">
    <name type="scientific">Penicillium cosmopolitanum</name>
    <dbReference type="NCBI Taxonomy" id="1131564"/>
    <lineage>
        <taxon>Eukaryota</taxon>
        <taxon>Fungi</taxon>
        <taxon>Dikarya</taxon>
        <taxon>Ascomycota</taxon>
        <taxon>Pezizomycotina</taxon>
        <taxon>Eurotiomycetes</taxon>
        <taxon>Eurotiomycetidae</taxon>
        <taxon>Eurotiales</taxon>
        <taxon>Aspergillaceae</taxon>
        <taxon>Penicillium</taxon>
    </lineage>
</organism>
<evidence type="ECO:0000256" key="1">
    <source>
        <dbReference type="PROSITE-ProRule" id="PRU01094"/>
    </source>
</evidence>